<dbReference type="NCBIfam" id="NF004469">
    <property type="entry name" value="PRK05800.1"/>
    <property type="match status" value="1"/>
</dbReference>
<evidence type="ECO:0000256" key="13">
    <source>
        <dbReference type="ARBA" id="ARBA00023134"/>
    </source>
</evidence>
<evidence type="ECO:0000256" key="15">
    <source>
        <dbReference type="PIRSR" id="PIRSR006135-1"/>
    </source>
</evidence>
<keyword evidence="12 14" id="KW-0067">ATP-binding</keyword>
<dbReference type="GO" id="GO:0043752">
    <property type="term" value="F:adenosylcobinamide kinase activity"/>
    <property type="evidence" value="ECO:0007669"/>
    <property type="project" value="UniProtKB-EC"/>
</dbReference>
<comment type="similarity">
    <text evidence="7 14">Belongs to the CobU/CobP family.</text>
</comment>
<organism evidence="17 18">
    <name type="scientific">Yoonia rhodophyticola</name>
    <dbReference type="NCBI Taxonomy" id="3137370"/>
    <lineage>
        <taxon>Bacteria</taxon>
        <taxon>Pseudomonadati</taxon>
        <taxon>Pseudomonadota</taxon>
        <taxon>Alphaproteobacteria</taxon>
        <taxon>Rhodobacterales</taxon>
        <taxon>Paracoccaceae</taxon>
        <taxon>Yoonia</taxon>
    </lineage>
</organism>
<dbReference type="Pfam" id="PF02283">
    <property type="entry name" value="CobU"/>
    <property type="match status" value="1"/>
</dbReference>
<keyword evidence="10 14" id="KW-0547">Nucleotide-binding</keyword>
<feature type="binding site" evidence="16">
    <location>
        <position position="85"/>
    </location>
    <ligand>
        <name>GTP</name>
        <dbReference type="ChEBI" id="CHEBI:37565"/>
    </ligand>
</feature>
<dbReference type="KEGG" id="yrh:AABB31_20515"/>
<evidence type="ECO:0000256" key="8">
    <source>
        <dbReference type="ARBA" id="ARBA00022573"/>
    </source>
</evidence>
<evidence type="ECO:0000256" key="1">
    <source>
        <dbReference type="ARBA" id="ARBA00000312"/>
    </source>
</evidence>
<dbReference type="PIRSF" id="PIRSF006135">
    <property type="entry name" value="CobU"/>
    <property type="match status" value="1"/>
</dbReference>
<keyword evidence="18" id="KW-1185">Reference proteome</keyword>
<keyword evidence="11 14" id="KW-0418">Kinase</keyword>
<dbReference type="Gene3D" id="3.40.50.300">
    <property type="entry name" value="P-loop containing nucleotide triphosphate hydrolases"/>
    <property type="match status" value="1"/>
</dbReference>
<feature type="binding site" evidence="16">
    <location>
        <position position="64"/>
    </location>
    <ligand>
        <name>GTP</name>
        <dbReference type="ChEBI" id="CHEBI:37565"/>
    </ligand>
</feature>
<evidence type="ECO:0000256" key="10">
    <source>
        <dbReference type="ARBA" id="ARBA00022741"/>
    </source>
</evidence>
<protein>
    <recommendedName>
        <fullName evidence="14">Bifunctional adenosylcobalamin biosynthesis protein</fullName>
        <ecNumber evidence="14">2.7.1.156</ecNumber>
        <ecNumber evidence="14">2.7.7.62</ecNumber>
    </recommendedName>
</protein>
<dbReference type="EC" id="2.7.1.156" evidence="14"/>
<comment type="pathway">
    <text evidence="6 14">Cofactor biosynthesis; adenosylcobalamin biosynthesis; adenosylcobalamin from cob(II)yrinate a,c-diamide: step 5/7.</text>
</comment>
<evidence type="ECO:0000256" key="3">
    <source>
        <dbReference type="ARBA" id="ARBA00001522"/>
    </source>
</evidence>
<reference evidence="17" key="1">
    <citation type="submission" date="2024-08" db="EMBL/GenBank/DDBJ databases">
        <title>Phylogenomic analyses of a clade within the roseobacter group suggest taxonomic reassignments of species of the genera Aestuariivita, Citreicella, Loktanella, Nautella, Pelagibaca, Ruegeria, Thalassobius, Thiobacimonas and Tropicibacter, and the proposal o.</title>
        <authorList>
            <person name="Jeon C.O."/>
        </authorList>
    </citation>
    <scope>NUCLEOTIDE SEQUENCE</scope>
    <source>
        <strain evidence="17">SS1-5</strain>
    </source>
</reference>
<comment type="catalytic activity">
    <reaction evidence="3">
        <text>adenosylcob(III)inamide + GTP = adenosylcob(III)inamide phosphate + GDP + H(+)</text>
        <dbReference type="Rhea" id="RHEA:15765"/>
        <dbReference type="ChEBI" id="CHEBI:2480"/>
        <dbReference type="ChEBI" id="CHEBI:15378"/>
        <dbReference type="ChEBI" id="CHEBI:37565"/>
        <dbReference type="ChEBI" id="CHEBI:58189"/>
        <dbReference type="ChEBI" id="CHEBI:58502"/>
        <dbReference type="EC" id="2.7.1.156"/>
    </reaction>
</comment>
<evidence type="ECO:0000256" key="4">
    <source>
        <dbReference type="ARBA" id="ARBA00003889"/>
    </source>
</evidence>
<dbReference type="EMBL" id="CP151767">
    <property type="protein sequence ID" value="WZU67302.1"/>
    <property type="molecule type" value="Genomic_DNA"/>
</dbReference>
<keyword evidence="17" id="KW-0548">Nucleotidyltransferase</keyword>
<dbReference type="RefSeq" id="WP_342076613.1">
    <property type="nucleotide sequence ID" value="NZ_CP151767.2"/>
</dbReference>
<evidence type="ECO:0000256" key="12">
    <source>
        <dbReference type="ARBA" id="ARBA00022840"/>
    </source>
</evidence>
<comment type="catalytic activity">
    <reaction evidence="1 14">
        <text>adenosylcob(III)inamide + ATP = adenosylcob(III)inamide phosphate + ADP + H(+)</text>
        <dbReference type="Rhea" id="RHEA:15769"/>
        <dbReference type="ChEBI" id="CHEBI:2480"/>
        <dbReference type="ChEBI" id="CHEBI:15378"/>
        <dbReference type="ChEBI" id="CHEBI:30616"/>
        <dbReference type="ChEBI" id="CHEBI:58502"/>
        <dbReference type="ChEBI" id="CHEBI:456216"/>
        <dbReference type="EC" id="2.7.1.156"/>
    </reaction>
</comment>
<comment type="function">
    <text evidence="4 14">Catalyzes ATP-dependent phosphorylation of adenosylcobinamide and addition of GMP to adenosylcobinamide phosphate.</text>
</comment>
<dbReference type="InterPro" id="IPR027417">
    <property type="entry name" value="P-loop_NTPase"/>
</dbReference>
<dbReference type="SUPFAM" id="SSF52540">
    <property type="entry name" value="P-loop containing nucleoside triphosphate hydrolases"/>
    <property type="match status" value="1"/>
</dbReference>
<name>A0AAN0NKH1_9RHOB</name>
<dbReference type="Proteomes" id="UP001470809">
    <property type="component" value="Chromosome"/>
</dbReference>
<evidence type="ECO:0000256" key="2">
    <source>
        <dbReference type="ARBA" id="ARBA00000711"/>
    </source>
</evidence>
<dbReference type="CDD" id="cd00544">
    <property type="entry name" value="CobU"/>
    <property type="match status" value="1"/>
</dbReference>
<evidence type="ECO:0000256" key="6">
    <source>
        <dbReference type="ARBA" id="ARBA00005159"/>
    </source>
</evidence>
<keyword evidence="9 14" id="KW-0808">Transferase</keyword>
<dbReference type="GO" id="GO:0009236">
    <property type="term" value="P:cobalamin biosynthetic process"/>
    <property type="evidence" value="ECO:0007669"/>
    <property type="project" value="UniProtKB-UniRule"/>
</dbReference>
<dbReference type="GO" id="GO:0008820">
    <property type="term" value="F:cobinamide phosphate guanylyltransferase activity"/>
    <property type="evidence" value="ECO:0007669"/>
    <property type="project" value="UniProtKB-UniRule"/>
</dbReference>
<keyword evidence="8 14" id="KW-0169">Cobalamin biosynthesis</keyword>
<accession>A0AAN0NKH1</accession>
<feature type="binding site" evidence="16">
    <location>
        <begin position="11"/>
        <end position="18"/>
    </location>
    <ligand>
        <name>GTP</name>
        <dbReference type="ChEBI" id="CHEBI:37565"/>
    </ligand>
</feature>
<gene>
    <name evidence="17" type="primary">cobU</name>
    <name evidence="17" type="ORF">AABB31_20515</name>
</gene>
<dbReference type="PANTHER" id="PTHR34848:SF1">
    <property type="entry name" value="BIFUNCTIONAL ADENOSYLCOBALAMIN BIOSYNTHESIS PROTEIN COBU"/>
    <property type="match status" value="1"/>
</dbReference>
<sequence length="174" mass="18427">MALPHSTLVLGGASSGKSAIAEDLVLRMTDQPVYIATAQAFDAEMVDKVARHQDRRSAAWTTIEAPFDVCAALDGASGEQVVLLDCATLWLTNLILDDRDIADESKQLLAAIARCACPVVVVSNEVGQGIVPDNALSRRFRNEQGQLNQAMAAQMDVVVAVMAGLPLALKGTLP</sequence>
<evidence type="ECO:0000313" key="17">
    <source>
        <dbReference type="EMBL" id="WZU67302.1"/>
    </source>
</evidence>
<comment type="pathway">
    <text evidence="5 14">Cofactor biosynthesis; adenosylcobalamin biosynthesis; adenosylcobalamin from cob(II)yrinate a,c-diamide: step 6/7.</text>
</comment>
<dbReference type="GO" id="GO:0005524">
    <property type="term" value="F:ATP binding"/>
    <property type="evidence" value="ECO:0007669"/>
    <property type="project" value="UniProtKB-UniRule"/>
</dbReference>
<dbReference type="GO" id="GO:0005525">
    <property type="term" value="F:GTP binding"/>
    <property type="evidence" value="ECO:0007669"/>
    <property type="project" value="UniProtKB-UniRule"/>
</dbReference>
<keyword evidence="13 14" id="KW-0342">GTP-binding</keyword>
<evidence type="ECO:0000256" key="16">
    <source>
        <dbReference type="PIRSR" id="PIRSR006135-2"/>
    </source>
</evidence>
<proteinExistence type="inferred from homology"/>
<comment type="catalytic activity">
    <reaction evidence="2 14">
        <text>adenosylcob(III)inamide phosphate + GTP + H(+) = adenosylcob(III)inamide-GDP + diphosphate</text>
        <dbReference type="Rhea" id="RHEA:22712"/>
        <dbReference type="ChEBI" id="CHEBI:15378"/>
        <dbReference type="ChEBI" id="CHEBI:33019"/>
        <dbReference type="ChEBI" id="CHEBI:37565"/>
        <dbReference type="ChEBI" id="CHEBI:58502"/>
        <dbReference type="ChEBI" id="CHEBI:60487"/>
        <dbReference type="EC" id="2.7.7.62"/>
    </reaction>
</comment>
<evidence type="ECO:0000256" key="5">
    <source>
        <dbReference type="ARBA" id="ARBA00004692"/>
    </source>
</evidence>
<evidence type="ECO:0000256" key="11">
    <source>
        <dbReference type="ARBA" id="ARBA00022777"/>
    </source>
</evidence>
<evidence type="ECO:0000256" key="14">
    <source>
        <dbReference type="PIRNR" id="PIRNR006135"/>
    </source>
</evidence>
<feature type="active site" description="GMP-histidine intermediate" evidence="15">
    <location>
        <position position="52"/>
    </location>
</feature>
<dbReference type="PANTHER" id="PTHR34848">
    <property type="match status" value="1"/>
</dbReference>
<dbReference type="InterPro" id="IPR003203">
    <property type="entry name" value="CobU/CobP"/>
</dbReference>
<evidence type="ECO:0000256" key="7">
    <source>
        <dbReference type="ARBA" id="ARBA00007490"/>
    </source>
</evidence>
<evidence type="ECO:0000256" key="9">
    <source>
        <dbReference type="ARBA" id="ARBA00022679"/>
    </source>
</evidence>
<feature type="binding site" evidence="16">
    <location>
        <begin position="36"/>
        <end position="38"/>
    </location>
    <ligand>
        <name>GTP</name>
        <dbReference type="ChEBI" id="CHEBI:37565"/>
    </ligand>
</feature>
<dbReference type="AlphaFoldDB" id="A0AAN0NKH1"/>
<dbReference type="EC" id="2.7.7.62" evidence="14"/>
<evidence type="ECO:0000313" key="18">
    <source>
        <dbReference type="Proteomes" id="UP001470809"/>
    </source>
</evidence>